<sequence>MLSGGKSEKPATDSKHRLKKGLGHKLRHTRRTTEACDDKAWLAAIAPPPPADVATFLGSFSYAAADSQTWEDLPQDEVPEGLARSGPWLGLGIAEHQEVGGHTWYQVECSLALAGSKTVEWQVGRRLQHLRELWYERVKSELGKSYKQHFEDVHFAHRGGRRGTSVRLHTWCCRLAARINAGQLSPAIVALTLRFLEAPDMLRHEELQNVSGSVVAGSGAFTPKVLHVSSKRPPMDMGKYGATAAGEDSVSSRSTRCSLSDRDHLPAASSEGSDGSECEGDEDEEYESDFETESESGDEEDD</sequence>
<feature type="region of interest" description="Disordered" evidence="1">
    <location>
        <begin position="1"/>
        <end position="31"/>
    </location>
</feature>
<evidence type="ECO:0000313" key="2">
    <source>
        <dbReference type="EMBL" id="CAD8348486.1"/>
    </source>
</evidence>
<feature type="compositionally biased region" description="Low complexity" evidence="1">
    <location>
        <begin position="248"/>
        <end position="258"/>
    </location>
</feature>
<feature type="region of interest" description="Disordered" evidence="1">
    <location>
        <begin position="226"/>
        <end position="302"/>
    </location>
</feature>
<accession>A0A7R9ZZB2</accession>
<feature type="compositionally biased region" description="Basic and acidic residues" evidence="1">
    <location>
        <begin position="1"/>
        <end position="15"/>
    </location>
</feature>
<dbReference type="EMBL" id="HBEG01007178">
    <property type="protein sequence ID" value="CAD8348486.1"/>
    <property type="molecule type" value="Transcribed_RNA"/>
</dbReference>
<proteinExistence type="predicted"/>
<reference evidence="2" key="1">
    <citation type="submission" date="2021-01" db="EMBL/GenBank/DDBJ databases">
        <authorList>
            <person name="Corre E."/>
            <person name="Pelletier E."/>
            <person name="Niang G."/>
            <person name="Scheremetjew M."/>
            <person name="Finn R."/>
            <person name="Kale V."/>
            <person name="Holt S."/>
            <person name="Cochrane G."/>
            <person name="Meng A."/>
            <person name="Brown T."/>
            <person name="Cohen L."/>
        </authorList>
    </citation>
    <scope>NUCLEOTIDE SEQUENCE</scope>
    <source>
        <strain evidence="2">Pbaha01</strain>
    </source>
</reference>
<organism evidence="2">
    <name type="scientific">Pyrodinium bahamense</name>
    <dbReference type="NCBI Taxonomy" id="73915"/>
    <lineage>
        <taxon>Eukaryota</taxon>
        <taxon>Sar</taxon>
        <taxon>Alveolata</taxon>
        <taxon>Dinophyceae</taxon>
        <taxon>Gonyaulacales</taxon>
        <taxon>Pyrocystaceae</taxon>
        <taxon>Pyrodinium</taxon>
    </lineage>
</organism>
<evidence type="ECO:0000256" key="1">
    <source>
        <dbReference type="SAM" id="MobiDB-lite"/>
    </source>
</evidence>
<protein>
    <submittedName>
        <fullName evidence="2">Uncharacterized protein</fullName>
    </submittedName>
</protein>
<feature type="compositionally biased region" description="Basic residues" evidence="1">
    <location>
        <begin position="16"/>
        <end position="30"/>
    </location>
</feature>
<dbReference type="AlphaFoldDB" id="A0A7R9ZZB2"/>
<feature type="compositionally biased region" description="Acidic residues" evidence="1">
    <location>
        <begin position="274"/>
        <end position="302"/>
    </location>
</feature>
<name>A0A7R9ZZB2_9DINO</name>
<gene>
    <name evidence="2" type="ORF">PBAH0796_LOCUS4225</name>
</gene>